<dbReference type="Pfam" id="PF00440">
    <property type="entry name" value="TetR_N"/>
    <property type="match status" value="1"/>
</dbReference>
<keyword evidence="1" id="KW-0805">Transcription regulation</keyword>
<evidence type="ECO:0000256" key="1">
    <source>
        <dbReference type="ARBA" id="ARBA00023015"/>
    </source>
</evidence>
<dbReference type="SUPFAM" id="SSF46689">
    <property type="entry name" value="Homeodomain-like"/>
    <property type="match status" value="1"/>
</dbReference>
<dbReference type="InterPro" id="IPR001647">
    <property type="entry name" value="HTH_TetR"/>
</dbReference>
<evidence type="ECO:0000256" key="2">
    <source>
        <dbReference type="ARBA" id="ARBA00023125"/>
    </source>
</evidence>
<dbReference type="AlphaFoldDB" id="A0A975JX22"/>
<dbReference type="PROSITE" id="PS50977">
    <property type="entry name" value="HTH_TETR_2"/>
    <property type="match status" value="1"/>
</dbReference>
<dbReference type="Proteomes" id="UP000682202">
    <property type="component" value="Chromosome"/>
</dbReference>
<dbReference type="PRINTS" id="PR00455">
    <property type="entry name" value="HTHTETR"/>
</dbReference>
<dbReference type="PANTHER" id="PTHR30055">
    <property type="entry name" value="HTH-TYPE TRANSCRIPTIONAL REGULATOR RUTR"/>
    <property type="match status" value="1"/>
</dbReference>
<dbReference type="Pfam" id="PF21351">
    <property type="entry name" value="TetR_C_41"/>
    <property type="match status" value="1"/>
</dbReference>
<dbReference type="EMBL" id="CP046600">
    <property type="protein sequence ID" value="QUR67267.1"/>
    <property type="molecule type" value="Genomic_DNA"/>
</dbReference>
<evidence type="ECO:0000313" key="6">
    <source>
        <dbReference type="EMBL" id="QUR67267.1"/>
    </source>
</evidence>
<gene>
    <name evidence="6" type="ORF">F6B93_09295</name>
</gene>
<accession>A0A975JX22</accession>
<dbReference type="PANTHER" id="PTHR30055:SF234">
    <property type="entry name" value="HTH-TYPE TRANSCRIPTIONAL REGULATOR BETI"/>
    <property type="match status" value="1"/>
</dbReference>
<evidence type="ECO:0000259" key="5">
    <source>
        <dbReference type="PROSITE" id="PS50977"/>
    </source>
</evidence>
<dbReference type="Gene3D" id="1.10.357.10">
    <property type="entry name" value="Tetracycline Repressor, domain 2"/>
    <property type="match status" value="1"/>
</dbReference>
<evidence type="ECO:0000256" key="3">
    <source>
        <dbReference type="ARBA" id="ARBA00023163"/>
    </source>
</evidence>
<dbReference type="InterPro" id="IPR023772">
    <property type="entry name" value="DNA-bd_HTH_TetR-type_CS"/>
</dbReference>
<dbReference type="InterPro" id="IPR050109">
    <property type="entry name" value="HTH-type_TetR-like_transc_reg"/>
</dbReference>
<feature type="domain" description="HTH tetR-type" evidence="5">
    <location>
        <begin position="17"/>
        <end position="77"/>
    </location>
</feature>
<keyword evidence="2 4" id="KW-0238">DNA-binding</keyword>
<keyword evidence="3" id="KW-0804">Transcription</keyword>
<dbReference type="GO" id="GO:0003700">
    <property type="term" value="F:DNA-binding transcription factor activity"/>
    <property type="evidence" value="ECO:0007669"/>
    <property type="project" value="TreeGrafter"/>
</dbReference>
<keyword evidence="7" id="KW-1185">Reference proteome</keyword>
<organism evidence="6 7">
    <name type="scientific">Mycobacterium spongiae</name>
    <dbReference type="NCBI Taxonomy" id="886343"/>
    <lineage>
        <taxon>Bacteria</taxon>
        <taxon>Bacillati</taxon>
        <taxon>Actinomycetota</taxon>
        <taxon>Actinomycetes</taxon>
        <taxon>Mycobacteriales</taxon>
        <taxon>Mycobacteriaceae</taxon>
        <taxon>Mycobacterium</taxon>
    </lineage>
</organism>
<dbReference type="RefSeq" id="WP_211698837.1">
    <property type="nucleotide sequence ID" value="NZ_CP046600.1"/>
</dbReference>
<dbReference type="PROSITE" id="PS01081">
    <property type="entry name" value="HTH_TETR_1"/>
    <property type="match status" value="1"/>
</dbReference>
<protein>
    <submittedName>
        <fullName evidence="6">TetR family transcriptional regulator</fullName>
    </submittedName>
</protein>
<reference evidence="6" key="1">
    <citation type="submission" date="2019-12" db="EMBL/GenBank/DDBJ databases">
        <title>Mycobacterium spongiae sp. nov.</title>
        <authorList>
            <person name="Stinear T."/>
        </authorList>
    </citation>
    <scope>NUCLEOTIDE SEQUENCE</scope>
    <source>
        <strain evidence="6">FSD4b-SM</strain>
    </source>
</reference>
<dbReference type="InterPro" id="IPR049484">
    <property type="entry name" value="Rv0078-like_C"/>
</dbReference>
<proteinExistence type="predicted"/>
<dbReference type="InterPro" id="IPR009057">
    <property type="entry name" value="Homeodomain-like_sf"/>
</dbReference>
<name>A0A975JX22_9MYCO</name>
<sequence>MAAAANRERSRRSDHTDATRRALVEAGRHLFSRRGYGAVSIEDIVTRARVTRGALYYHFDSKKDLFRAVLEVVEADLVADVQAAMDQVTAAWDLLIVGFGAFLDAATKPAAVQIIAIDGPAVLGWGEWRHIDLRYGLGLVVAALERGMDAGVIRRVPLVPLSQLLLAALTESALQIAGATDKNRTRVEVEGAFIALLEGLRTTRP</sequence>
<evidence type="ECO:0000256" key="4">
    <source>
        <dbReference type="PROSITE-ProRule" id="PRU00335"/>
    </source>
</evidence>
<dbReference type="KEGG" id="mspg:F6B93_09295"/>
<feature type="DNA-binding region" description="H-T-H motif" evidence="4">
    <location>
        <begin position="40"/>
        <end position="59"/>
    </location>
</feature>
<dbReference type="GO" id="GO:0000976">
    <property type="term" value="F:transcription cis-regulatory region binding"/>
    <property type="evidence" value="ECO:0007669"/>
    <property type="project" value="TreeGrafter"/>
</dbReference>
<evidence type="ECO:0000313" key="7">
    <source>
        <dbReference type="Proteomes" id="UP000682202"/>
    </source>
</evidence>